<dbReference type="InterPro" id="IPR006076">
    <property type="entry name" value="FAD-dep_OxRdtase"/>
</dbReference>
<dbReference type="GO" id="GO:0008115">
    <property type="term" value="F:sarcosine oxidase activity"/>
    <property type="evidence" value="ECO:0007669"/>
    <property type="project" value="TreeGrafter"/>
</dbReference>
<evidence type="ECO:0000256" key="3">
    <source>
        <dbReference type="ARBA" id="ARBA00022630"/>
    </source>
</evidence>
<name>A0A1Y5IJ56_OSTTA</name>
<keyword evidence="4" id="KW-0274">FAD</keyword>
<dbReference type="Gene3D" id="3.30.9.10">
    <property type="entry name" value="D-Amino Acid Oxidase, subunit A, domain 2"/>
    <property type="match status" value="1"/>
</dbReference>
<comment type="cofactor">
    <cofactor evidence="1">
        <name>FAD</name>
        <dbReference type="ChEBI" id="CHEBI:57692"/>
    </cofactor>
</comment>
<dbReference type="InterPro" id="IPR045170">
    <property type="entry name" value="MTOX"/>
</dbReference>
<evidence type="ECO:0000256" key="1">
    <source>
        <dbReference type="ARBA" id="ARBA00001974"/>
    </source>
</evidence>
<dbReference type="eggNOG" id="ENOG502S1Z1">
    <property type="taxonomic scope" value="Eukaryota"/>
</dbReference>
<dbReference type="Pfam" id="PF01266">
    <property type="entry name" value="DAO"/>
    <property type="match status" value="1"/>
</dbReference>
<gene>
    <name evidence="8" type="ORF">BE221DRAFT_70083</name>
</gene>
<sequence>MAPSTRRRGTRVRAGDAREAATRGARDARPPPGSSFDVIVLGNGPIGSAVARHVCALGARRVLVLDSERLTSGSDDLGRIVRPLDAEGRDEWTDMEQRSGTTFFTKRGSLAIGSETFVERGASRLRARDVAHRRAKTADDAFGERFTFFTRKDVPEGYEAVWDDVGGYVNPHSMREAQNALMREASEGNAMVVRATGERVESGGANGDKCTVTIDDGSAYTCDVCVMACGYYTEPLARECGLIDDGDEDATRFGEVRIARRTVLLAEVLESEVTGALAGMPTIKYEVPRAILDAARVRRVSKGAGSDHSANEAKSVYVLPPIYYPGPVPSAGWYVKIGGGPLDYFDKTDASWIKTERELAEWMSSDGDEVVADQLHDILFHMFPGINFQSLSSKACAYATSSDGSLQVQTLGVGRDVIAVAGCQGKGAGPADAIGVDVARVVIDRLAARAPP</sequence>
<feature type="compositionally biased region" description="Basic and acidic residues" evidence="6">
    <location>
        <begin position="13"/>
        <end position="29"/>
    </location>
</feature>
<evidence type="ECO:0000313" key="8">
    <source>
        <dbReference type="EMBL" id="OUS48143.1"/>
    </source>
</evidence>
<dbReference type="GO" id="GO:0050660">
    <property type="term" value="F:flavin adenine dinucleotide binding"/>
    <property type="evidence" value="ECO:0007669"/>
    <property type="project" value="InterPro"/>
</dbReference>
<dbReference type="InterPro" id="IPR036188">
    <property type="entry name" value="FAD/NAD-bd_sf"/>
</dbReference>
<feature type="region of interest" description="Disordered" evidence="6">
    <location>
        <begin position="1"/>
        <end position="33"/>
    </location>
</feature>
<evidence type="ECO:0000259" key="7">
    <source>
        <dbReference type="Pfam" id="PF01266"/>
    </source>
</evidence>
<keyword evidence="3" id="KW-0285">Flavoprotein</keyword>
<dbReference type="EMBL" id="KZ155776">
    <property type="protein sequence ID" value="OUS48143.1"/>
    <property type="molecule type" value="Genomic_DNA"/>
</dbReference>
<comment type="similarity">
    <text evidence="2">Belongs to the MSOX/MTOX family.</text>
</comment>
<feature type="compositionally biased region" description="Basic residues" evidence="6">
    <location>
        <begin position="1"/>
        <end position="11"/>
    </location>
</feature>
<proteinExistence type="inferred from homology"/>
<dbReference type="SUPFAM" id="SSF51905">
    <property type="entry name" value="FAD/NAD(P)-binding domain"/>
    <property type="match status" value="1"/>
</dbReference>
<dbReference type="Proteomes" id="UP000195557">
    <property type="component" value="Unassembled WGS sequence"/>
</dbReference>
<evidence type="ECO:0000256" key="5">
    <source>
        <dbReference type="ARBA" id="ARBA00023002"/>
    </source>
</evidence>
<reference evidence="8" key="1">
    <citation type="submission" date="2017-04" db="EMBL/GenBank/DDBJ databases">
        <title>Population genomics of picophytoplankton unveils novel chromosome hypervariability.</title>
        <authorList>
            <consortium name="DOE Joint Genome Institute"/>
            <person name="Blanc-Mathieu R."/>
            <person name="Krasovec M."/>
            <person name="Hebrard M."/>
            <person name="Yau S."/>
            <person name="Desgranges E."/>
            <person name="Martin J."/>
            <person name="Schackwitz W."/>
            <person name="Kuo A."/>
            <person name="Salin G."/>
            <person name="Donnadieu C."/>
            <person name="Desdevises Y."/>
            <person name="Sanchez-Ferandin S."/>
            <person name="Moreau H."/>
            <person name="Rivals E."/>
            <person name="Grigoriev I.V."/>
            <person name="Grimsley N."/>
            <person name="Eyre-Walker A."/>
            <person name="Piganeau G."/>
        </authorList>
    </citation>
    <scope>NUCLEOTIDE SEQUENCE [LARGE SCALE GENOMIC DNA]</scope>
    <source>
        <strain evidence="8">RCC 1115</strain>
    </source>
</reference>
<evidence type="ECO:0000256" key="2">
    <source>
        <dbReference type="ARBA" id="ARBA00010989"/>
    </source>
</evidence>
<evidence type="ECO:0000256" key="6">
    <source>
        <dbReference type="SAM" id="MobiDB-lite"/>
    </source>
</evidence>
<evidence type="ECO:0000256" key="4">
    <source>
        <dbReference type="ARBA" id="ARBA00022827"/>
    </source>
</evidence>
<protein>
    <submittedName>
        <fullName evidence="8">FAD dependent oxidoreductase</fullName>
    </submittedName>
</protein>
<accession>A0A1Y5IJ56</accession>
<dbReference type="Gene3D" id="3.50.50.60">
    <property type="entry name" value="FAD/NAD(P)-binding domain"/>
    <property type="match status" value="1"/>
</dbReference>
<keyword evidence="5" id="KW-0560">Oxidoreductase</keyword>
<organism evidence="8">
    <name type="scientific">Ostreococcus tauri</name>
    <name type="common">Marine green alga</name>
    <dbReference type="NCBI Taxonomy" id="70448"/>
    <lineage>
        <taxon>Eukaryota</taxon>
        <taxon>Viridiplantae</taxon>
        <taxon>Chlorophyta</taxon>
        <taxon>Mamiellophyceae</taxon>
        <taxon>Mamiellales</taxon>
        <taxon>Bathycoccaceae</taxon>
        <taxon>Ostreococcus</taxon>
    </lineage>
</organism>
<feature type="domain" description="FAD dependent oxidoreductase" evidence="7">
    <location>
        <begin position="37"/>
        <end position="439"/>
    </location>
</feature>
<dbReference type="AlphaFoldDB" id="A0A1Y5IJ56"/>
<dbReference type="PANTHER" id="PTHR10961">
    <property type="entry name" value="PEROXISOMAL SARCOSINE OXIDASE"/>
    <property type="match status" value="1"/>
</dbReference>